<evidence type="ECO:0000256" key="3">
    <source>
        <dbReference type="ARBA" id="ARBA00022840"/>
    </source>
</evidence>
<feature type="domain" description="ABC transporter" evidence="6">
    <location>
        <begin position="330"/>
        <end position="543"/>
    </location>
</feature>
<dbReference type="SMART" id="SM00382">
    <property type="entry name" value="AAA"/>
    <property type="match status" value="2"/>
</dbReference>
<dbReference type="SUPFAM" id="SSF52540">
    <property type="entry name" value="P-loop containing nucleoside triphosphate hydrolases"/>
    <property type="match status" value="2"/>
</dbReference>
<dbReference type="PANTHER" id="PTHR42855:SF2">
    <property type="entry name" value="DRUG RESISTANCE ABC TRANSPORTER,ATP-BINDING PROTEIN"/>
    <property type="match status" value="1"/>
</dbReference>
<sequence>MLIVQGQNIALNFGSDTLFQKVNFQIAEQARVGLVGPNGAGKSTLLKIINQELAPSAGKIIYKNNLRMGYLAQNPHFHSHNTIYQEMEHIFDYLKQDEQRLHHLEKRLSELTDTTTPQAQELLHQYDQLQIKFKDENGYGYRSEIRSVLSGFGFPESRQQEPALNLSGGEQSRLAFAQMLLEPHELLILDEPTNHLDIDTLNWLEKYLQTYQGALLIVSHDQYFLDHTVNEVYALENQTLKHYSGNYSAYLAQRDKDLALAWKAYNKQQEEIQKTEAFIQKNIVRASTTKRAQSRRKQLAKVDRLAKPKSLQPHVRFQFTTQQTSGNEVLKVKDLQTGYQNNELKQDITFTLKKHERLGVIGPNGVGKSTLIRTLIDQIPPLQGTIKWGTNVTVGYYDQNLNQLNSNKDVLHEIWDEHPTIDEKEIRNILASFLFQDDDVFNIVHDLSGGEKARLTLCKLALKHDNLLIMDEPTNHLDIQSKEILEQALQDFAGTILFVSHDRYLLNKISTRILELEPQQSTLYLGNYDYYLAKKAEVQALAASQDKPDLTTTAHPTTGQQNYQQNKLRQRQERKRQRQITALETQIDQLEQQITTLNQAMAQPENLKDYTKLQELQQQITTLTQQKNNAEDQWAQLIE</sequence>
<evidence type="ECO:0000256" key="4">
    <source>
        <dbReference type="SAM" id="Coils"/>
    </source>
</evidence>
<accession>A0A0F4LVH3</accession>
<keyword evidence="4" id="KW-0175">Coiled coil</keyword>
<dbReference type="GO" id="GO:0003677">
    <property type="term" value="F:DNA binding"/>
    <property type="evidence" value="ECO:0007669"/>
    <property type="project" value="InterPro"/>
</dbReference>
<dbReference type="CDD" id="cd03221">
    <property type="entry name" value="ABCF_EF-3"/>
    <property type="match status" value="2"/>
</dbReference>
<protein>
    <submittedName>
        <fullName evidence="7">ABC transporter, ATP-binding protein</fullName>
    </submittedName>
</protein>
<evidence type="ECO:0000256" key="1">
    <source>
        <dbReference type="ARBA" id="ARBA00022737"/>
    </source>
</evidence>
<dbReference type="PROSITE" id="PS50893">
    <property type="entry name" value="ABC_TRANSPORTER_2"/>
    <property type="match status" value="2"/>
</dbReference>
<dbReference type="GO" id="GO:0016887">
    <property type="term" value="F:ATP hydrolysis activity"/>
    <property type="evidence" value="ECO:0007669"/>
    <property type="project" value="InterPro"/>
</dbReference>
<dbReference type="Proteomes" id="UP000033558">
    <property type="component" value="Unassembled WGS sequence"/>
</dbReference>
<dbReference type="InterPro" id="IPR032524">
    <property type="entry name" value="ABC_tran_C"/>
</dbReference>
<reference evidence="7 8" key="1">
    <citation type="submission" date="2015-01" db="EMBL/GenBank/DDBJ databases">
        <title>Comparative genomics of the lactic acid bacteria isolated from the honey bee gut.</title>
        <authorList>
            <person name="Ellegaard K.M."/>
            <person name="Tamarit D."/>
            <person name="Javelind E."/>
            <person name="Olofsson T."/>
            <person name="Andersson S.G."/>
            <person name="Vasquez A."/>
        </authorList>
    </citation>
    <scope>NUCLEOTIDE SEQUENCE [LARGE SCALE GENOMIC DNA]</scope>
    <source>
        <strain evidence="7 8">Bin4</strain>
    </source>
</reference>
<feature type="region of interest" description="Disordered" evidence="5">
    <location>
        <begin position="546"/>
        <end position="568"/>
    </location>
</feature>
<dbReference type="AlphaFoldDB" id="A0A0F4LVH3"/>
<comment type="caution">
    <text evidence="7">The sequence shown here is derived from an EMBL/GenBank/DDBJ whole genome shotgun (WGS) entry which is preliminary data.</text>
</comment>
<dbReference type="PANTHER" id="PTHR42855">
    <property type="entry name" value="ABC TRANSPORTER ATP-BINDING SUBUNIT"/>
    <property type="match status" value="1"/>
</dbReference>
<dbReference type="PATRIC" id="fig|1218492.5.peg.521"/>
<keyword evidence="8" id="KW-1185">Reference proteome</keyword>
<dbReference type="InterPro" id="IPR017871">
    <property type="entry name" value="ABC_transporter-like_CS"/>
</dbReference>
<dbReference type="InterPro" id="IPR037118">
    <property type="entry name" value="Val-tRNA_synth_C_sf"/>
</dbReference>
<keyword evidence="3 7" id="KW-0067">ATP-binding</keyword>
<keyword evidence="2" id="KW-0547">Nucleotide-binding</keyword>
<feature type="compositionally biased region" description="Polar residues" evidence="5">
    <location>
        <begin position="550"/>
        <end position="563"/>
    </location>
</feature>
<dbReference type="InterPro" id="IPR051309">
    <property type="entry name" value="ABCF_ATPase"/>
</dbReference>
<organism evidence="7 8">
    <name type="scientific">Bombilactobacillus mellifer</name>
    <dbReference type="NCBI Taxonomy" id="1218492"/>
    <lineage>
        <taxon>Bacteria</taxon>
        <taxon>Bacillati</taxon>
        <taxon>Bacillota</taxon>
        <taxon>Bacilli</taxon>
        <taxon>Lactobacillales</taxon>
        <taxon>Lactobacillaceae</taxon>
        <taxon>Bombilactobacillus</taxon>
    </lineage>
</organism>
<dbReference type="InterPro" id="IPR032781">
    <property type="entry name" value="ABC_tran_Xtn"/>
</dbReference>
<evidence type="ECO:0000256" key="2">
    <source>
        <dbReference type="ARBA" id="ARBA00022741"/>
    </source>
</evidence>
<dbReference type="Pfam" id="PF12848">
    <property type="entry name" value="ABC_tran_Xtn"/>
    <property type="match status" value="1"/>
</dbReference>
<proteinExistence type="predicted"/>
<dbReference type="Gene3D" id="3.40.50.300">
    <property type="entry name" value="P-loop containing nucleotide triphosphate hydrolases"/>
    <property type="match status" value="2"/>
</dbReference>
<dbReference type="RefSeq" id="WP_046315750.1">
    <property type="nucleotide sequence ID" value="NZ_JBHSZT010000003.1"/>
</dbReference>
<dbReference type="FunFam" id="3.40.50.300:FF:000011">
    <property type="entry name" value="Putative ABC transporter ATP-binding component"/>
    <property type="match status" value="1"/>
</dbReference>
<name>A0A0F4LVH3_9LACO</name>
<evidence type="ECO:0000259" key="6">
    <source>
        <dbReference type="PROSITE" id="PS50893"/>
    </source>
</evidence>
<dbReference type="FunFam" id="3.40.50.300:FF:000309">
    <property type="entry name" value="ABC transporter ATP-binding protein"/>
    <property type="match status" value="1"/>
</dbReference>
<evidence type="ECO:0000313" key="8">
    <source>
        <dbReference type="Proteomes" id="UP000033558"/>
    </source>
</evidence>
<dbReference type="InterPro" id="IPR003593">
    <property type="entry name" value="AAA+_ATPase"/>
</dbReference>
<dbReference type="STRING" id="1218492.JG30_03990"/>
<dbReference type="Gene3D" id="1.10.287.380">
    <property type="entry name" value="Valyl-tRNA synthetase, C-terminal domain"/>
    <property type="match status" value="1"/>
</dbReference>
<feature type="domain" description="ABC transporter" evidence="6">
    <location>
        <begin position="4"/>
        <end position="262"/>
    </location>
</feature>
<feature type="coiled-coil region" evidence="4">
    <location>
        <begin position="573"/>
        <end position="633"/>
    </location>
</feature>
<evidence type="ECO:0000256" key="5">
    <source>
        <dbReference type="SAM" id="MobiDB-lite"/>
    </source>
</evidence>
<dbReference type="EMBL" id="JXJQ01000005">
    <property type="protein sequence ID" value="KJY62610.1"/>
    <property type="molecule type" value="Genomic_DNA"/>
</dbReference>
<keyword evidence="1" id="KW-0677">Repeat</keyword>
<dbReference type="Pfam" id="PF16326">
    <property type="entry name" value="ABC_tran_CTD"/>
    <property type="match status" value="1"/>
</dbReference>
<evidence type="ECO:0000313" key="7">
    <source>
        <dbReference type="EMBL" id="KJY62610.1"/>
    </source>
</evidence>
<dbReference type="InterPro" id="IPR027417">
    <property type="entry name" value="P-loop_NTPase"/>
</dbReference>
<dbReference type="InterPro" id="IPR003439">
    <property type="entry name" value="ABC_transporter-like_ATP-bd"/>
</dbReference>
<dbReference type="Pfam" id="PF00005">
    <property type="entry name" value="ABC_tran"/>
    <property type="match status" value="2"/>
</dbReference>
<gene>
    <name evidence="7" type="ORF">JG30_03990</name>
</gene>
<dbReference type="PROSITE" id="PS00211">
    <property type="entry name" value="ABC_TRANSPORTER_1"/>
    <property type="match status" value="2"/>
</dbReference>
<dbReference type="HOGENOM" id="CLU_000604_36_0_9"/>
<dbReference type="OrthoDB" id="9760950at2"/>
<dbReference type="GO" id="GO:0005524">
    <property type="term" value="F:ATP binding"/>
    <property type="evidence" value="ECO:0007669"/>
    <property type="project" value="UniProtKB-KW"/>
</dbReference>